<dbReference type="PANTHER" id="PTHR43243:SF105">
    <property type="entry name" value="CATIONIC AMINO ACID TRANSPORTER C-TERMINAL DOMAIN-CONTAINING PROTEIN"/>
    <property type="match status" value="1"/>
</dbReference>
<name>A0ABQ7SC64_9ACAR</name>
<feature type="transmembrane region" description="Helical" evidence="6">
    <location>
        <begin position="205"/>
        <end position="227"/>
    </location>
</feature>
<dbReference type="PANTHER" id="PTHR43243">
    <property type="entry name" value="INNER MEMBRANE TRANSPORTER YGJI-RELATED"/>
    <property type="match status" value="1"/>
</dbReference>
<comment type="subcellular location">
    <subcellularLocation>
        <location evidence="1">Membrane</location>
        <topology evidence="1">Multi-pass membrane protein</topology>
    </subcellularLocation>
</comment>
<dbReference type="Proteomes" id="UP000825002">
    <property type="component" value="Unassembled WGS sequence"/>
</dbReference>
<keyword evidence="4 6" id="KW-0472">Membrane</keyword>
<feature type="region of interest" description="Disordered" evidence="5">
    <location>
        <begin position="572"/>
        <end position="595"/>
    </location>
</feature>
<reference evidence="8 9" key="1">
    <citation type="submission" date="2020-10" db="EMBL/GenBank/DDBJ databases">
        <authorList>
            <person name="Klimov P.B."/>
            <person name="Dyachkov S.M."/>
            <person name="Chetverikov P.E."/>
        </authorList>
    </citation>
    <scope>NUCLEOTIDE SEQUENCE [LARGE SCALE GENOMIC DNA]</scope>
    <source>
        <strain evidence="8">BMOC 18-1129-001#AD2665</strain>
        <tissue evidence="8">Entire mites</tissue>
    </source>
</reference>
<keyword evidence="3 6" id="KW-1133">Transmembrane helix</keyword>
<feature type="transmembrane region" description="Helical" evidence="6">
    <location>
        <begin position="292"/>
        <end position="317"/>
    </location>
</feature>
<dbReference type="InterPro" id="IPR002293">
    <property type="entry name" value="AA/rel_permease1"/>
</dbReference>
<evidence type="ECO:0000256" key="4">
    <source>
        <dbReference type="ARBA" id="ARBA00023136"/>
    </source>
</evidence>
<keyword evidence="9" id="KW-1185">Reference proteome</keyword>
<feature type="domain" description="Cationic amino acid transporter C-terminal" evidence="7">
    <location>
        <begin position="648"/>
        <end position="698"/>
    </location>
</feature>
<feature type="transmembrane region" description="Helical" evidence="6">
    <location>
        <begin position="252"/>
        <end position="271"/>
    </location>
</feature>
<dbReference type="InterPro" id="IPR029485">
    <property type="entry name" value="CAT_C"/>
</dbReference>
<evidence type="ECO:0000313" key="8">
    <source>
        <dbReference type="EMBL" id="KAG9510984.1"/>
    </source>
</evidence>
<evidence type="ECO:0000256" key="2">
    <source>
        <dbReference type="ARBA" id="ARBA00022692"/>
    </source>
</evidence>
<dbReference type="Gene3D" id="1.20.1740.10">
    <property type="entry name" value="Amino acid/polyamine transporter I"/>
    <property type="match status" value="2"/>
</dbReference>
<gene>
    <name evidence="8" type="primary">SLC7A2</name>
    <name evidence="8" type="ORF">GZH46_00449</name>
</gene>
<evidence type="ECO:0000256" key="6">
    <source>
        <dbReference type="SAM" id="Phobius"/>
    </source>
</evidence>
<feature type="transmembrane region" description="Helical" evidence="6">
    <location>
        <begin position="337"/>
        <end position="365"/>
    </location>
</feature>
<feature type="transmembrane region" description="Helical" evidence="6">
    <location>
        <begin position="413"/>
        <end position="432"/>
    </location>
</feature>
<accession>A0ABQ7SC64</accession>
<feature type="transmembrane region" description="Helical" evidence="6">
    <location>
        <begin position="500"/>
        <end position="529"/>
    </location>
</feature>
<feature type="transmembrane region" description="Helical" evidence="6">
    <location>
        <begin position="386"/>
        <end position="407"/>
    </location>
</feature>
<feature type="transmembrane region" description="Helical" evidence="6">
    <location>
        <begin position="675"/>
        <end position="693"/>
    </location>
</feature>
<dbReference type="Pfam" id="PF13906">
    <property type="entry name" value="AA_permease_C"/>
    <property type="match status" value="1"/>
</dbReference>
<dbReference type="Pfam" id="PF13520">
    <property type="entry name" value="AA_permease_2"/>
    <property type="match status" value="1"/>
</dbReference>
<feature type="transmembrane region" description="Helical" evidence="6">
    <location>
        <begin position="648"/>
        <end position="669"/>
    </location>
</feature>
<feature type="transmembrane region" description="Helical" evidence="6">
    <location>
        <begin position="70"/>
        <end position="92"/>
    </location>
</feature>
<evidence type="ECO:0000313" key="9">
    <source>
        <dbReference type="Proteomes" id="UP000825002"/>
    </source>
</evidence>
<organism evidence="8 9">
    <name type="scientific">Fragariocoptes setiger</name>
    <dbReference type="NCBI Taxonomy" id="1670756"/>
    <lineage>
        <taxon>Eukaryota</taxon>
        <taxon>Metazoa</taxon>
        <taxon>Ecdysozoa</taxon>
        <taxon>Arthropoda</taxon>
        <taxon>Chelicerata</taxon>
        <taxon>Arachnida</taxon>
        <taxon>Acari</taxon>
        <taxon>Acariformes</taxon>
        <taxon>Trombidiformes</taxon>
        <taxon>Prostigmata</taxon>
        <taxon>Eupodina</taxon>
        <taxon>Eriophyoidea</taxon>
        <taxon>Phytoptidae</taxon>
        <taxon>Fragariocoptes</taxon>
    </lineage>
</organism>
<proteinExistence type="predicted"/>
<evidence type="ECO:0000256" key="5">
    <source>
        <dbReference type="SAM" id="MobiDB-lite"/>
    </source>
</evidence>
<sequence>MTQQQQNADNKSSSLISKLMRRKPTDTSTQTDLNRCLGLWSLFAIGIGSTLGLGLYVLAGEIASKKSGPAVIISFAFAAGASALSAICYAEFAGLVPKAGSAYAYSYITVGEFPGFIIGWNMVLEYVIGAASVARGFSGYSRSLFVPTLALNATTPVELVGNSTAIERTSSGDGWTSFNFDWLTLLIIASFTLLMLGVNLSAKVTFVFTCVNLLVVVFTIVACSTRIDGLKNWYLTPEQVPPGAGNGGFFPYGWSGVLAGSATCFFGFIGFDTIASSAEEAISPRKDVPMSILISLFVSFLAYFGVATVQTLVLPYYEQDHIAVLPFIFDRLNMPWIRTIVQLGALAGLSSSQLGAIYPLPRILYSMSRDRLIYSPLATINKRLKLPVNAIICGSIFTGLLALTLNIEQLADMVSIGTLLAYTLVSVSVLILRYEPPISANTLHTKAIENGKLGSDDISCHEQLMIAKSTQSKYYISCSIALIIAIDAMLYAMVSLELSAIWNSVCSGQVFLSVAVVASFIVLLIVVILMNRLPTYSHYPSSSSSNCNSEIFEDCGQTSLTTTSMVLTNVTTNQTTTNGNDHPITTNHQTNEREQSENISLAISDTTPDESKTKHNNICTDVQQKKNVNFDTEHTNTKTIDKSIPEPFRVPLVPLIPLLSIAINVFLMLNLSSATWIRFSVWMSVGLFIYFTYGIRNSRGYVCAPTEAQEIR</sequence>
<feature type="transmembrane region" description="Helical" evidence="6">
    <location>
        <begin position="474"/>
        <end position="494"/>
    </location>
</feature>
<feature type="transmembrane region" description="Helical" evidence="6">
    <location>
        <begin position="104"/>
        <end position="128"/>
    </location>
</feature>
<evidence type="ECO:0000259" key="7">
    <source>
        <dbReference type="Pfam" id="PF13906"/>
    </source>
</evidence>
<comment type="caution">
    <text evidence="8">The sequence shown here is derived from an EMBL/GenBank/DDBJ whole genome shotgun (WGS) entry which is preliminary data.</text>
</comment>
<feature type="transmembrane region" description="Helical" evidence="6">
    <location>
        <begin position="37"/>
        <end position="58"/>
    </location>
</feature>
<evidence type="ECO:0000256" key="1">
    <source>
        <dbReference type="ARBA" id="ARBA00004141"/>
    </source>
</evidence>
<protein>
    <submittedName>
        <fullName evidence="8">Cationic amino acid transporter 2</fullName>
    </submittedName>
</protein>
<dbReference type="EMBL" id="JAIFTH010000044">
    <property type="protein sequence ID" value="KAG9510984.1"/>
    <property type="molecule type" value="Genomic_DNA"/>
</dbReference>
<feature type="transmembrane region" description="Helical" evidence="6">
    <location>
        <begin position="180"/>
        <end position="198"/>
    </location>
</feature>
<keyword evidence="2 6" id="KW-0812">Transmembrane</keyword>
<evidence type="ECO:0000256" key="3">
    <source>
        <dbReference type="ARBA" id="ARBA00022989"/>
    </source>
</evidence>